<evidence type="ECO:0000256" key="4">
    <source>
        <dbReference type="ARBA" id="ARBA00023136"/>
    </source>
</evidence>
<reference evidence="8 9" key="1">
    <citation type="submission" date="2023-09" db="EMBL/GenBank/DDBJ databases">
        <authorList>
            <person name="Rey-Velasco X."/>
        </authorList>
    </citation>
    <scope>NUCLEOTIDE SEQUENCE [LARGE SCALE GENOMIC DNA]</scope>
    <source>
        <strain evidence="8 9">P117</strain>
    </source>
</reference>
<evidence type="ECO:0000256" key="3">
    <source>
        <dbReference type="ARBA" id="ARBA00022989"/>
    </source>
</evidence>
<evidence type="ECO:0000256" key="7">
    <source>
        <dbReference type="HAMAP-Rule" id="MF_02065"/>
    </source>
</evidence>
<dbReference type="PANTHER" id="PTHR30518">
    <property type="entry name" value="ENDOLYTIC MUREIN TRANSGLYCOSYLASE"/>
    <property type="match status" value="1"/>
</dbReference>
<keyword evidence="6 7" id="KW-0961">Cell wall biogenesis/degradation</keyword>
<dbReference type="EMBL" id="JAVRHX010000001">
    <property type="protein sequence ID" value="MDT0594328.1"/>
    <property type="molecule type" value="Genomic_DNA"/>
</dbReference>
<keyword evidence="4 7" id="KW-0472">Membrane</keyword>
<evidence type="ECO:0000256" key="1">
    <source>
        <dbReference type="ARBA" id="ARBA00022475"/>
    </source>
</evidence>
<keyword evidence="2 7" id="KW-0812">Transmembrane</keyword>
<keyword evidence="1 7" id="KW-1003">Cell membrane</keyword>
<comment type="caution">
    <text evidence="8">The sequence shown here is derived from an EMBL/GenBank/DDBJ whole genome shotgun (WGS) entry which is preliminary data.</text>
</comment>
<organism evidence="8 9">
    <name type="scientific">Glaciecola petra</name>
    <dbReference type="NCBI Taxonomy" id="3075602"/>
    <lineage>
        <taxon>Bacteria</taxon>
        <taxon>Pseudomonadati</taxon>
        <taxon>Pseudomonadota</taxon>
        <taxon>Gammaproteobacteria</taxon>
        <taxon>Alteromonadales</taxon>
        <taxon>Alteromonadaceae</taxon>
        <taxon>Glaciecola</taxon>
    </lineage>
</organism>
<dbReference type="EC" id="4.2.2.29" evidence="7"/>
<dbReference type="PANTHER" id="PTHR30518:SF2">
    <property type="entry name" value="ENDOLYTIC MUREIN TRANSGLYCOSYLASE"/>
    <property type="match status" value="1"/>
</dbReference>
<dbReference type="RefSeq" id="WP_311367805.1">
    <property type="nucleotide sequence ID" value="NZ_JAVRHX010000001.1"/>
</dbReference>
<keyword evidence="3 7" id="KW-1133">Transmembrane helix</keyword>
<gene>
    <name evidence="7 8" type="primary">mltG</name>
    <name evidence="8" type="ORF">RM552_05695</name>
</gene>
<evidence type="ECO:0000256" key="6">
    <source>
        <dbReference type="ARBA" id="ARBA00023316"/>
    </source>
</evidence>
<dbReference type="NCBIfam" id="TIGR00247">
    <property type="entry name" value="endolytic transglycosylase MltG"/>
    <property type="match status" value="1"/>
</dbReference>
<comment type="similarity">
    <text evidence="7">Belongs to the transglycosylase MltG family.</text>
</comment>
<protein>
    <recommendedName>
        <fullName evidence="7">Endolytic murein transglycosylase</fullName>
        <ecNumber evidence="7">4.2.2.29</ecNumber>
    </recommendedName>
    <alternativeName>
        <fullName evidence="7">Peptidoglycan lytic transglycosylase</fullName>
    </alternativeName>
    <alternativeName>
        <fullName evidence="7">Peptidoglycan polymerization terminase</fullName>
    </alternativeName>
</protein>
<comment type="catalytic activity">
    <reaction evidence="7">
        <text>a peptidoglycan chain = a peptidoglycan chain with N-acetyl-1,6-anhydromuramyl-[peptide] at the reducing end + a peptidoglycan chain with N-acetylglucosamine at the non-reducing end.</text>
        <dbReference type="EC" id="4.2.2.29"/>
    </reaction>
</comment>
<evidence type="ECO:0000313" key="8">
    <source>
        <dbReference type="EMBL" id="MDT0594328.1"/>
    </source>
</evidence>
<keyword evidence="7" id="KW-0997">Cell inner membrane</keyword>
<feature type="site" description="Important for catalytic activity" evidence="7">
    <location>
        <position position="222"/>
    </location>
</feature>
<comment type="function">
    <text evidence="7">Functions as a peptidoglycan terminase that cleaves nascent peptidoglycan strands endolytically to terminate their elongation.</text>
</comment>
<evidence type="ECO:0000256" key="5">
    <source>
        <dbReference type="ARBA" id="ARBA00023239"/>
    </source>
</evidence>
<name>A0ABU2ZNX9_9ALTE</name>
<evidence type="ECO:0000313" key="9">
    <source>
        <dbReference type="Proteomes" id="UP001253545"/>
    </source>
</evidence>
<keyword evidence="9" id="KW-1185">Reference proteome</keyword>
<dbReference type="InterPro" id="IPR003770">
    <property type="entry name" value="MLTG-like"/>
</dbReference>
<proteinExistence type="inferred from homology"/>
<keyword evidence="5 7" id="KW-0456">Lyase</keyword>
<dbReference type="HAMAP" id="MF_02065">
    <property type="entry name" value="MltG"/>
    <property type="match status" value="1"/>
</dbReference>
<dbReference type="Gene3D" id="3.30.160.60">
    <property type="entry name" value="Classic Zinc Finger"/>
    <property type="match status" value="2"/>
</dbReference>
<dbReference type="Proteomes" id="UP001253545">
    <property type="component" value="Unassembled WGS sequence"/>
</dbReference>
<sequence length="342" mass="38419">MKRFILITIVSIVVMSLCFLFVGYTKVTAIDNTILNNQTPLLFEIKPGSSVYSVKQRLTEYAKVDSIGFKLWLRLNPEVSSIKAGMYELPPNANFTELMSMFALGQEKQFSITLVEGDTIANWLAQIALLDSLQNDVRSANGLYQYLVTDGSFCENDYQSIEGCLLPDTYFYTHNDLASSVFTRSYKAMESVVKQAWQDRYIDTPITDAYELLVLASIIEKETALSEERGEIAGVFSNRLERNMRLQTDPTVIYGVGEDYDGDITRLHLRTPTPYNTYIIKGLPITPISMPSRASINAAARPDITDNLYFVASGSGGHVFSQTLADHNKAVRQYLETLNNKQ</sequence>
<accession>A0ABU2ZNX9</accession>
<evidence type="ECO:0000256" key="2">
    <source>
        <dbReference type="ARBA" id="ARBA00022692"/>
    </source>
</evidence>
<dbReference type="CDD" id="cd08010">
    <property type="entry name" value="MltG_like"/>
    <property type="match status" value="1"/>
</dbReference>
<dbReference type="Pfam" id="PF02618">
    <property type="entry name" value="YceG"/>
    <property type="match status" value="1"/>
</dbReference>